<keyword evidence="1" id="KW-0472">Membrane</keyword>
<dbReference type="Proteomes" id="UP000694050">
    <property type="component" value="Unassembled WGS sequence"/>
</dbReference>
<dbReference type="EMBL" id="JAELUQ010000016">
    <property type="protein sequence ID" value="KAG7402860.1"/>
    <property type="molecule type" value="Genomic_DNA"/>
</dbReference>
<dbReference type="AlphaFoldDB" id="A0A8J5TMM5"/>
<evidence type="ECO:0000313" key="2">
    <source>
        <dbReference type="EMBL" id="KAG7402860.1"/>
    </source>
</evidence>
<proteinExistence type="predicted"/>
<name>A0A8J5TMM5_FUSOX</name>
<comment type="caution">
    <text evidence="2">The sequence shown here is derived from an EMBL/GenBank/DDBJ whole genome shotgun (WGS) entry which is preliminary data.</text>
</comment>
<gene>
    <name evidence="2" type="ORF">Forpe1208_v016745</name>
</gene>
<feature type="transmembrane region" description="Helical" evidence="1">
    <location>
        <begin position="48"/>
        <end position="76"/>
    </location>
</feature>
<accession>A0A8J5TMM5</accession>
<sequence length="97" mass="11218">MNPPIDMEKYYQANVNNMRNLDNPIESENMIQRLSEEDSGKALILKRLGWVIMLNACVLLVVVIFYLLVKIVLGVCRDQRTQRREMHQIVTSQEVGA</sequence>
<keyword evidence="1" id="KW-0812">Transmembrane</keyword>
<protein>
    <submittedName>
        <fullName evidence="2">Uncharacterized protein</fullName>
    </submittedName>
</protein>
<reference evidence="2" key="1">
    <citation type="submission" date="2021-04" db="EMBL/GenBank/DDBJ databases">
        <title>First draft genome resource for Brassicaceae pathogens Fusarium oxysporum f. sp. raphani and Fusarium oxysporum f. sp. rapae.</title>
        <authorList>
            <person name="Asai S."/>
        </authorList>
    </citation>
    <scope>NUCLEOTIDE SEQUENCE</scope>
    <source>
        <strain evidence="2">Tf1208</strain>
    </source>
</reference>
<organism evidence="2 3">
    <name type="scientific">Fusarium oxysporum f. sp. rapae</name>
    <dbReference type="NCBI Taxonomy" id="485398"/>
    <lineage>
        <taxon>Eukaryota</taxon>
        <taxon>Fungi</taxon>
        <taxon>Dikarya</taxon>
        <taxon>Ascomycota</taxon>
        <taxon>Pezizomycotina</taxon>
        <taxon>Sordariomycetes</taxon>
        <taxon>Hypocreomycetidae</taxon>
        <taxon>Hypocreales</taxon>
        <taxon>Nectriaceae</taxon>
        <taxon>Fusarium</taxon>
        <taxon>Fusarium oxysporum species complex</taxon>
    </lineage>
</organism>
<keyword evidence="1" id="KW-1133">Transmembrane helix</keyword>
<evidence type="ECO:0000256" key="1">
    <source>
        <dbReference type="SAM" id="Phobius"/>
    </source>
</evidence>
<evidence type="ECO:0000313" key="3">
    <source>
        <dbReference type="Proteomes" id="UP000694050"/>
    </source>
</evidence>